<organism evidence="5 6">
    <name type="scientific">Leifsonia kafniensis</name>
    <dbReference type="NCBI Taxonomy" id="475957"/>
    <lineage>
        <taxon>Bacteria</taxon>
        <taxon>Bacillati</taxon>
        <taxon>Actinomycetota</taxon>
        <taxon>Actinomycetes</taxon>
        <taxon>Micrococcales</taxon>
        <taxon>Microbacteriaceae</taxon>
        <taxon>Leifsonia</taxon>
    </lineage>
</organism>
<dbReference type="Pfam" id="PF00440">
    <property type="entry name" value="TetR_N"/>
    <property type="match status" value="1"/>
</dbReference>
<reference evidence="6" key="1">
    <citation type="journal article" date="2019" name="Int. J. Syst. Evol. Microbiol.">
        <title>The Global Catalogue of Microorganisms (GCM) 10K type strain sequencing project: providing services to taxonomists for standard genome sequencing and annotation.</title>
        <authorList>
            <consortium name="The Broad Institute Genomics Platform"/>
            <consortium name="The Broad Institute Genome Sequencing Center for Infectious Disease"/>
            <person name="Wu L."/>
            <person name="Ma J."/>
        </authorList>
    </citation>
    <scope>NUCLEOTIDE SEQUENCE [LARGE SCALE GENOMIC DNA]</scope>
    <source>
        <strain evidence="6">JCM 17021</strain>
    </source>
</reference>
<proteinExistence type="predicted"/>
<keyword evidence="3" id="KW-0804">Transcription</keyword>
<evidence type="ECO:0000256" key="1">
    <source>
        <dbReference type="ARBA" id="ARBA00023015"/>
    </source>
</evidence>
<dbReference type="Proteomes" id="UP001501803">
    <property type="component" value="Unassembled WGS sequence"/>
</dbReference>
<keyword evidence="6" id="KW-1185">Reference proteome</keyword>
<evidence type="ECO:0000256" key="2">
    <source>
        <dbReference type="ARBA" id="ARBA00023125"/>
    </source>
</evidence>
<sequence>MGQRGENARAVLMDAAEELFARHGIEGASSRQIAELAGQSNHSAVRYHFGTRDDLVRALVLRHRSVTHTRQAEMIAGLNDAADVRTLLACRVMPWMEMMATLPAPSWHARFLAQLYLWPQGRNLLVEIGRSADVVAPVGDLDARIATHLHGIPPTVLRGRADILGHMMLGVCAAYEGDVDSGAKQPNWIGVGNFVIDSSAGMLTAPVTHQSDAPVSAPATFI</sequence>
<name>A0ABP7K4G7_9MICO</name>
<evidence type="ECO:0000256" key="3">
    <source>
        <dbReference type="ARBA" id="ARBA00023163"/>
    </source>
</evidence>
<protein>
    <submittedName>
        <fullName evidence="5">TetR/AcrR family transcriptional regulator</fullName>
    </submittedName>
</protein>
<dbReference type="Gene3D" id="1.10.357.10">
    <property type="entry name" value="Tetracycline Repressor, domain 2"/>
    <property type="match status" value="1"/>
</dbReference>
<dbReference type="PANTHER" id="PTHR30055">
    <property type="entry name" value="HTH-TYPE TRANSCRIPTIONAL REGULATOR RUTR"/>
    <property type="match status" value="1"/>
</dbReference>
<dbReference type="EMBL" id="BAABCN010000002">
    <property type="protein sequence ID" value="GAA3865111.1"/>
    <property type="molecule type" value="Genomic_DNA"/>
</dbReference>
<dbReference type="InterPro" id="IPR050109">
    <property type="entry name" value="HTH-type_TetR-like_transc_reg"/>
</dbReference>
<dbReference type="SUPFAM" id="SSF46689">
    <property type="entry name" value="Homeodomain-like"/>
    <property type="match status" value="1"/>
</dbReference>
<keyword evidence="1" id="KW-0805">Transcription regulation</keyword>
<dbReference type="InterPro" id="IPR001647">
    <property type="entry name" value="HTH_TetR"/>
</dbReference>
<dbReference type="InterPro" id="IPR009057">
    <property type="entry name" value="Homeodomain-like_sf"/>
</dbReference>
<evidence type="ECO:0000259" key="4">
    <source>
        <dbReference type="Pfam" id="PF00440"/>
    </source>
</evidence>
<evidence type="ECO:0000313" key="5">
    <source>
        <dbReference type="EMBL" id="GAA3865111.1"/>
    </source>
</evidence>
<comment type="caution">
    <text evidence="5">The sequence shown here is derived from an EMBL/GenBank/DDBJ whole genome shotgun (WGS) entry which is preliminary data.</text>
</comment>
<evidence type="ECO:0000313" key="6">
    <source>
        <dbReference type="Proteomes" id="UP001501803"/>
    </source>
</evidence>
<accession>A0ABP7K4G7</accession>
<gene>
    <name evidence="5" type="ORF">GCM10022381_06120</name>
</gene>
<keyword evidence="2" id="KW-0238">DNA-binding</keyword>
<dbReference type="PANTHER" id="PTHR30055:SF234">
    <property type="entry name" value="HTH-TYPE TRANSCRIPTIONAL REGULATOR BETI"/>
    <property type="match status" value="1"/>
</dbReference>
<feature type="domain" description="HTH tetR-type" evidence="4">
    <location>
        <begin position="12"/>
        <end position="59"/>
    </location>
</feature>